<dbReference type="SUPFAM" id="SSF56553">
    <property type="entry name" value="Insert subdomain of RNA polymerase alpha subunit"/>
    <property type="match status" value="1"/>
</dbReference>
<evidence type="ECO:0000313" key="13">
    <source>
        <dbReference type="EMBL" id="PIR99300.1"/>
    </source>
</evidence>
<dbReference type="InterPro" id="IPR036603">
    <property type="entry name" value="RBP11-like"/>
</dbReference>
<keyword evidence="5 11" id="KW-0808">Transferase</keyword>
<dbReference type="GO" id="GO:0003677">
    <property type="term" value="F:DNA binding"/>
    <property type="evidence" value="ECO:0007669"/>
    <property type="project" value="UniProtKB-UniRule"/>
</dbReference>
<comment type="domain">
    <text evidence="11">The N-terminal domain is essential for RNAP assembly and basal transcription, whereas the C-terminal domain is involved in interaction with transcriptional regulators and with upstream promoter elements.</text>
</comment>
<dbReference type="Pfam" id="PF03118">
    <property type="entry name" value="RNA_pol_A_CTD"/>
    <property type="match status" value="1"/>
</dbReference>
<comment type="catalytic activity">
    <reaction evidence="10 11">
        <text>RNA(n) + a ribonucleoside 5'-triphosphate = RNA(n+1) + diphosphate</text>
        <dbReference type="Rhea" id="RHEA:21248"/>
        <dbReference type="Rhea" id="RHEA-COMP:14527"/>
        <dbReference type="Rhea" id="RHEA-COMP:17342"/>
        <dbReference type="ChEBI" id="CHEBI:33019"/>
        <dbReference type="ChEBI" id="CHEBI:61557"/>
        <dbReference type="ChEBI" id="CHEBI:140395"/>
        <dbReference type="EC" id="2.7.7.6"/>
    </reaction>
</comment>
<reference evidence="14" key="1">
    <citation type="submission" date="2017-09" db="EMBL/GenBank/DDBJ databases">
        <title>Depth-based differentiation of microbial function through sediment-hosted aquifers and enrichment of novel symbionts in the deep terrestrial subsurface.</title>
        <authorList>
            <person name="Probst A.J."/>
            <person name="Ladd B."/>
            <person name="Jarett J.K."/>
            <person name="Geller-Mcgrath D.E."/>
            <person name="Sieber C.M.K."/>
            <person name="Emerson J.B."/>
            <person name="Anantharaman K."/>
            <person name="Thomas B.C."/>
            <person name="Malmstrom R."/>
            <person name="Stieglmeier M."/>
            <person name="Klingl A."/>
            <person name="Woyke T."/>
            <person name="Ryan C.M."/>
            <person name="Banfield J.F."/>
        </authorList>
    </citation>
    <scope>NUCLEOTIDE SEQUENCE [LARGE SCALE GENOMIC DNA]</scope>
</reference>
<dbReference type="Gene3D" id="1.10.150.20">
    <property type="entry name" value="5' to 3' exonuclease, C-terminal subdomain"/>
    <property type="match status" value="1"/>
</dbReference>
<dbReference type="Pfam" id="PF01000">
    <property type="entry name" value="RNA_pol_A_bac"/>
    <property type="match status" value="1"/>
</dbReference>
<comment type="similarity">
    <text evidence="1 11">Belongs to the RNA polymerase alpha chain family.</text>
</comment>
<keyword evidence="6 11" id="KW-0548">Nucleotidyltransferase</keyword>
<dbReference type="GO" id="GO:0005737">
    <property type="term" value="C:cytoplasm"/>
    <property type="evidence" value="ECO:0007669"/>
    <property type="project" value="UniProtKB-ARBA"/>
</dbReference>
<evidence type="ECO:0000259" key="12">
    <source>
        <dbReference type="SMART" id="SM00662"/>
    </source>
</evidence>
<comment type="caution">
    <text evidence="13">The sequence shown here is derived from an EMBL/GenBank/DDBJ whole genome shotgun (WGS) entry which is preliminary data.</text>
</comment>
<evidence type="ECO:0000256" key="5">
    <source>
        <dbReference type="ARBA" id="ARBA00022679"/>
    </source>
</evidence>
<sequence>MQTMNFLVKTIEERDNYGVFAIEPLTTGFGHTLGNALRRVLLSSFRGAAIESVKVAGVNHKFSTLAGMSEDMIDLILNLKSVKVAYEGDDSVTAKLNVKGTKTVTAKDIVAPATVKIINGDAIIANLSKDGKLDLELTIGTGYGYSGADERSSVAIGTMSIDALYSPVERVSYQVEATRVGRRIDFDKVVMEIYTDGSQLPSVVLKEAARILVASFSQIVNPVLTDDANVIPASIMSVTTDDLGLPTRVANALKAAGYRTASALAMATDKDLKTVKNLGEKSLGLIDEALSIKGLTRAK</sequence>
<comment type="subunit">
    <text evidence="11">Homodimer. The RNAP catalytic core consists of 2 alpha, 1 beta, 1 beta' and 1 omega subunit. When a sigma factor is associated with the core the holoenzyme is formed, which can initiate transcription.</text>
</comment>
<dbReference type="CDD" id="cd06928">
    <property type="entry name" value="RNAP_alpha_NTD"/>
    <property type="match status" value="1"/>
</dbReference>
<dbReference type="GO" id="GO:0000428">
    <property type="term" value="C:DNA-directed RNA polymerase complex"/>
    <property type="evidence" value="ECO:0007669"/>
    <property type="project" value="UniProtKB-KW"/>
</dbReference>
<feature type="region of interest" description="Alpha N-terminal domain (alpha-NTD)" evidence="11">
    <location>
        <begin position="1"/>
        <end position="227"/>
    </location>
</feature>
<dbReference type="Gene3D" id="3.30.1360.10">
    <property type="entry name" value="RNA polymerase, RBP11-like subunit"/>
    <property type="match status" value="1"/>
</dbReference>
<organism evidence="13 14">
    <name type="scientific">Candidatus Collierbacteria bacterium CG10_big_fil_rev_8_21_14_0_10_44_9</name>
    <dbReference type="NCBI Taxonomy" id="1974535"/>
    <lineage>
        <taxon>Bacteria</taxon>
        <taxon>Candidatus Collieribacteriota</taxon>
    </lineage>
</organism>
<dbReference type="GO" id="GO:0003899">
    <property type="term" value="F:DNA-directed RNA polymerase activity"/>
    <property type="evidence" value="ECO:0007669"/>
    <property type="project" value="UniProtKB-UniRule"/>
</dbReference>
<evidence type="ECO:0000256" key="10">
    <source>
        <dbReference type="ARBA" id="ARBA00048552"/>
    </source>
</evidence>
<dbReference type="NCBIfam" id="TIGR02027">
    <property type="entry name" value="rpoA"/>
    <property type="match status" value="1"/>
</dbReference>
<accession>A0A2H0VLV0</accession>
<proteinExistence type="inferred from homology"/>
<evidence type="ECO:0000256" key="6">
    <source>
        <dbReference type="ARBA" id="ARBA00022695"/>
    </source>
</evidence>
<evidence type="ECO:0000256" key="7">
    <source>
        <dbReference type="ARBA" id="ARBA00023163"/>
    </source>
</evidence>
<comment type="function">
    <text evidence="11">DNA-dependent RNA polymerase catalyzes the transcription of DNA into RNA using the four ribonucleoside triphosphates as substrates.</text>
</comment>
<dbReference type="SMART" id="SM00662">
    <property type="entry name" value="RPOLD"/>
    <property type="match status" value="1"/>
</dbReference>
<dbReference type="EMBL" id="PFAF01000002">
    <property type="protein sequence ID" value="PIR99300.1"/>
    <property type="molecule type" value="Genomic_DNA"/>
</dbReference>
<evidence type="ECO:0000256" key="2">
    <source>
        <dbReference type="ARBA" id="ARBA00012418"/>
    </source>
</evidence>
<gene>
    <name evidence="11" type="primary">rpoA</name>
    <name evidence="13" type="ORF">COT87_00240</name>
</gene>
<dbReference type="FunFam" id="2.170.120.12:FF:000001">
    <property type="entry name" value="DNA-directed RNA polymerase subunit alpha"/>
    <property type="match status" value="1"/>
</dbReference>
<evidence type="ECO:0000256" key="8">
    <source>
        <dbReference type="ARBA" id="ARBA00032524"/>
    </source>
</evidence>
<dbReference type="Gene3D" id="2.170.120.12">
    <property type="entry name" value="DNA-directed RNA polymerase, insert domain"/>
    <property type="match status" value="1"/>
</dbReference>
<dbReference type="InterPro" id="IPR036643">
    <property type="entry name" value="RNApol_insert_sf"/>
</dbReference>
<evidence type="ECO:0000256" key="9">
    <source>
        <dbReference type="ARBA" id="ARBA00033070"/>
    </source>
</evidence>
<feature type="region of interest" description="Alpha C-terminal domain (alpha-CTD)" evidence="11">
    <location>
        <begin position="235"/>
        <end position="299"/>
    </location>
</feature>
<keyword evidence="7 11" id="KW-0804">Transcription</keyword>
<dbReference type="InterPro" id="IPR011773">
    <property type="entry name" value="DNA-dir_RpoA"/>
</dbReference>
<dbReference type="InterPro" id="IPR011260">
    <property type="entry name" value="RNAP_asu_C"/>
</dbReference>
<dbReference type="Pfam" id="PF01193">
    <property type="entry name" value="RNA_pol_L"/>
    <property type="match status" value="1"/>
</dbReference>
<evidence type="ECO:0000256" key="3">
    <source>
        <dbReference type="ARBA" id="ARBA00015972"/>
    </source>
</evidence>
<dbReference type="AlphaFoldDB" id="A0A2H0VLV0"/>
<evidence type="ECO:0000256" key="1">
    <source>
        <dbReference type="ARBA" id="ARBA00007123"/>
    </source>
</evidence>
<protein>
    <recommendedName>
        <fullName evidence="3 11">DNA-directed RNA polymerase subunit alpha</fullName>
        <shortName evidence="11">RNAP subunit alpha</shortName>
        <ecNumber evidence="2 11">2.7.7.6</ecNumber>
    </recommendedName>
    <alternativeName>
        <fullName evidence="9 11">RNA polymerase subunit alpha</fullName>
    </alternativeName>
    <alternativeName>
        <fullName evidence="8 11">Transcriptase subunit alpha</fullName>
    </alternativeName>
</protein>
<dbReference type="GO" id="GO:0006351">
    <property type="term" value="P:DNA-templated transcription"/>
    <property type="evidence" value="ECO:0007669"/>
    <property type="project" value="UniProtKB-UniRule"/>
</dbReference>
<dbReference type="Proteomes" id="UP000230796">
    <property type="component" value="Unassembled WGS sequence"/>
</dbReference>
<evidence type="ECO:0000256" key="4">
    <source>
        <dbReference type="ARBA" id="ARBA00022478"/>
    </source>
</evidence>
<dbReference type="InterPro" id="IPR011263">
    <property type="entry name" value="DNA-dir_RNA_pol_RpoA/D/Rpb3"/>
</dbReference>
<dbReference type="SUPFAM" id="SSF47789">
    <property type="entry name" value="C-terminal domain of RNA polymerase alpha subunit"/>
    <property type="match status" value="1"/>
</dbReference>
<evidence type="ECO:0000256" key="11">
    <source>
        <dbReference type="HAMAP-Rule" id="MF_00059"/>
    </source>
</evidence>
<feature type="domain" description="DNA-directed RNA polymerase RpoA/D/Rpb3-type" evidence="12">
    <location>
        <begin position="17"/>
        <end position="222"/>
    </location>
</feature>
<dbReference type="EC" id="2.7.7.6" evidence="2 11"/>
<name>A0A2H0VLV0_9BACT</name>
<dbReference type="SUPFAM" id="SSF55257">
    <property type="entry name" value="RBP11-like subunits of RNA polymerase"/>
    <property type="match status" value="1"/>
</dbReference>
<evidence type="ECO:0000313" key="14">
    <source>
        <dbReference type="Proteomes" id="UP000230796"/>
    </source>
</evidence>
<keyword evidence="4 11" id="KW-0240">DNA-directed RNA polymerase</keyword>
<dbReference type="HAMAP" id="MF_00059">
    <property type="entry name" value="RNApol_bact_RpoA"/>
    <property type="match status" value="1"/>
</dbReference>
<dbReference type="GO" id="GO:0046983">
    <property type="term" value="F:protein dimerization activity"/>
    <property type="evidence" value="ECO:0007669"/>
    <property type="project" value="InterPro"/>
</dbReference>
<dbReference type="NCBIfam" id="NF003519">
    <property type="entry name" value="PRK05182.2-5"/>
    <property type="match status" value="1"/>
</dbReference>
<dbReference type="InterPro" id="IPR011262">
    <property type="entry name" value="DNA-dir_RNA_pol_insert"/>
</dbReference>